<dbReference type="EMBL" id="CP065745">
    <property type="protein sequence ID" value="QPR55282.1"/>
    <property type="molecule type" value="Genomic_DNA"/>
</dbReference>
<dbReference type="PANTHER" id="PTHR47683:SF4">
    <property type="entry name" value="PSEUDOURIDINE SYNTHASE"/>
    <property type="match status" value="1"/>
</dbReference>
<dbReference type="PANTHER" id="PTHR47683">
    <property type="entry name" value="PSEUDOURIDINE SYNTHASE FAMILY PROTEIN-RELATED"/>
    <property type="match status" value="1"/>
</dbReference>
<dbReference type="InterPro" id="IPR042092">
    <property type="entry name" value="PsdUridine_s_RsuA/RluB/E/F_cat"/>
</dbReference>
<evidence type="ECO:0000256" key="7">
    <source>
        <dbReference type="RuleBase" id="RU003887"/>
    </source>
</evidence>
<dbReference type="NCBIfam" id="NF008097">
    <property type="entry name" value="PRK10839.1"/>
    <property type="match status" value="1"/>
</dbReference>
<dbReference type="Proteomes" id="UP000595101">
    <property type="component" value="Chromosome"/>
</dbReference>
<evidence type="ECO:0000256" key="4">
    <source>
        <dbReference type="ARBA" id="ARBA00036749"/>
    </source>
</evidence>
<keyword evidence="2 6" id="KW-0694">RNA-binding</keyword>
<dbReference type="GO" id="GO:0000455">
    <property type="term" value="P:enzyme-directed rRNA pseudouridine synthesis"/>
    <property type="evidence" value="ECO:0007669"/>
    <property type="project" value="UniProtKB-ARBA"/>
</dbReference>
<dbReference type="CDD" id="cd00165">
    <property type="entry name" value="S4"/>
    <property type="match status" value="1"/>
</dbReference>
<dbReference type="GeneID" id="60784385"/>
<dbReference type="PROSITE" id="PS50889">
    <property type="entry name" value="S4"/>
    <property type="match status" value="1"/>
</dbReference>
<dbReference type="GO" id="GO:0003723">
    <property type="term" value="F:RNA binding"/>
    <property type="evidence" value="ECO:0007669"/>
    <property type="project" value="UniProtKB-KW"/>
</dbReference>
<dbReference type="InterPro" id="IPR006145">
    <property type="entry name" value="PsdUridine_synth_RsuA/RluA"/>
</dbReference>
<dbReference type="InterPro" id="IPR002942">
    <property type="entry name" value="S4_RNA-bd"/>
</dbReference>
<dbReference type="FunFam" id="3.30.70.1560:FF:000001">
    <property type="entry name" value="Pseudouridine synthase"/>
    <property type="match status" value="1"/>
</dbReference>
<dbReference type="Proteomes" id="UP001302667">
    <property type="component" value="Chromosome"/>
</dbReference>
<dbReference type="CDD" id="cd02553">
    <property type="entry name" value="PseudoU_synth_RsuA"/>
    <property type="match status" value="1"/>
</dbReference>
<evidence type="ECO:0000256" key="5">
    <source>
        <dbReference type="ARBA" id="ARBA00037590"/>
    </source>
</evidence>
<keyword evidence="3 7" id="KW-0413">Isomerase</keyword>
<dbReference type="AlphaFoldDB" id="A0A0T6U4F3"/>
<dbReference type="Gene3D" id="3.30.70.1560">
    <property type="entry name" value="Alpha-L RNA-binding motif"/>
    <property type="match status" value="1"/>
</dbReference>
<evidence type="ECO:0000256" key="6">
    <source>
        <dbReference type="PROSITE-ProRule" id="PRU00182"/>
    </source>
</evidence>
<name>A0A0T6U4F3_9GAMM</name>
<proteinExistence type="inferred from homology"/>
<sequence>MRLDKFLCDCSDLTRSLAGKLIRQGEVMVDGIVVKQPAFHINEQSQIEFDGVLLTLEQRNRYFMLHKPEGYVCSNEDPDHPTVFFLMDEPAMGKLHVVGRLDLDTTGLVLVTDDGQWSHRITSPRHECAKTYHVWLADPVSPDAIELFAEGVYLRNETDKTRPAQLEILGECEARLTIHEGKYHQVKRMFASIGNKVVGLHRERVGGLTLDEELAPGEYRELTAEEIALF</sequence>
<dbReference type="NCBIfam" id="TIGR00093">
    <property type="entry name" value="pseudouridine synthase"/>
    <property type="match status" value="1"/>
</dbReference>
<dbReference type="InterPro" id="IPR000748">
    <property type="entry name" value="PsdUridine_synth_RsuA/RluB/E/F"/>
</dbReference>
<dbReference type="InterPro" id="IPR050343">
    <property type="entry name" value="RsuA_PseudoU_synthase"/>
</dbReference>
<comment type="similarity">
    <text evidence="1 7">Belongs to the pseudouridine synthase RsuA family.</text>
</comment>
<evidence type="ECO:0000256" key="1">
    <source>
        <dbReference type="ARBA" id="ARBA00008348"/>
    </source>
</evidence>
<dbReference type="GO" id="GO:0005829">
    <property type="term" value="C:cytosol"/>
    <property type="evidence" value="ECO:0007669"/>
    <property type="project" value="UniProtKB-ARBA"/>
</dbReference>
<dbReference type="InterPro" id="IPR036986">
    <property type="entry name" value="S4_RNA-bd_sf"/>
</dbReference>
<accession>A0A0T6U4F3</accession>
<dbReference type="InterPro" id="IPR020103">
    <property type="entry name" value="PsdUridine_synth_cat_dom_sf"/>
</dbReference>
<evidence type="ECO:0000256" key="2">
    <source>
        <dbReference type="ARBA" id="ARBA00022884"/>
    </source>
</evidence>
<keyword evidence="12" id="KW-1185">Reference proteome</keyword>
<feature type="domain" description="RNA-binding S4" evidence="8">
    <location>
        <begin position="1"/>
        <end position="60"/>
    </location>
</feature>
<protein>
    <recommendedName>
        <fullName evidence="7">Pseudouridine synthase</fullName>
        <ecNumber evidence="7">5.4.99.-</ecNumber>
    </recommendedName>
</protein>
<organism evidence="9 11">
    <name type="scientific">Aeromonas allosaccharophila</name>
    <dbReference type="NCBI Taxonomy" id="656"/>
    <lineage>
        <taxon>Bacteria</taxon>
        <taxon>Pseudomonadati</taxon>
        <taxon>Pseudomonadota</taxon>
        <taxon>Gammaproteobacteria</taxon>
        <taxon>Aeromonadales</taxon>
        <taxon>Aeromonadaceae</taxon>
        <taxon>Aeromonas</taxon>
    </lineage>
</organism>
<evidence type="ECO:0000256" key="3">
    <source>
        <dbReference type="ARBA" id="ARBA00023235"/>
    </source>
</evidence>
<gene>
    <name evidence="9" type="primary">rsuA</name>
    <name evidence="9" type="ORF">I6G90_02225</name>
    <name evidence="10" type="ORF">RY972_07710</name>
</gene>
<dbReference type="RefSeq" id="WP_005359501.1">
    <property type="nucleotide sequence ID" value="NZ_CP065745.1"/>
</dbReference>
<dbReference type="Pfam" id="PF00849">
    <property type="entry name" value="PseudoU_synth_2"/>
    <property type="match status" value="1"/>
</dbReference>
<comment type="function">
    <text evidence="5">Responsible for synthesis of pseudouridine from uracil-516 in 16S ribosomal RNA.</text>
</comment>
<dbReference type="GO" id="GO:0160136">
    <property type="term" value="F:16S rRNA pseudouridine(516) synthase activity"/>
    <property type="evidence" value="ECO:0007669"/>
    <property type="project" value="UniProtKB-EC"/>
</dbReference>
<reference evidence="10 12" key="2">
    <citation type="submission" date="2023-10" db="EMBL/GenBank/DDBJ databases">
        <title>Genome analysis of psychrotrophic aerobic bacterium Aeromonas allosaccharophila BIM B-1809 isolated from infected fish.</title>
        <authorList>
            <person name="Leanovich S.I."/>
            <person name="Sidarenka A.V."/>
            <person name="Akhremchuk A.E."/>
            <person name="Sikolenko M.A."/>
            <person name="Valentovich L.N."/>
        </authorList>
    </citation>
    <scope>NUCLEOTIDE SEQUENCE [LARGE SCALE GENOMIC DNA]</scope>
    <source>
        <strain evidence="10 12">BIM B-1809</strain>
    </source>
</reference>
<dbReference type="Pfam" id="PF01479">
    <property type="entry name" value="S4"/>
    <property type="match status" value="1"/>
</dbReference>
<dbReference type="PROSITE" id="PS01149">
    <property type="entry name" value="PSI_RSU"/>
    <property type="match status" value="1"/>
</dbReference>
<dbReference type="Gene3D" id="3.30.70.580">
    <property type="entry name" value="Pseudouridine synthase I, catalytic domain, N-terminal subdomain"/>
    <property type="match status" value="1"/>
</dbReference>
<dbReference type="EC" id="5.4.99.-" evidence="7"/>
<dbReference type="SUPFAM" id="SSF55120">
    <property type="entry name" value="Pseudouridine synthase"/>
    <property type="match status" value="1"/>
</dbReference>
<evidence type="ECO:0000313" key="11">
    <source>
        <dbReference type="Proteomes" id="UP000595101"/>
    </source>
</evidence>
<dbReference type="EMBL" id="CP136584">
    <property type="protein sequence ID" value="WOE67934.1"/>
    <property type="molecule type" value="Genomic_DNA"/>
</dbReference>
<reference evidence="9 11" key="1">
    <citation type="submission" date="2020-12" db="EMBL/GenBank/DDBJ databases">
        <title>FDA dAtabase for Regulatory Grade micrObial Sequences (FDA-ARGOS): Supporting development and validation of Infectious Disease Dx tests.</title>
        <authorList>
            <person name="Sproer C."/>
            <person name="Gronow S."/>
            <person name="Severitt S."/>
            <person name="Schroder I."/>
            <person name="Tallon L."/>
            <person name="Sadzewicz L."/>
            <person name="Zhao X."/>
            <person name="Boylan J."/>
            <person name="Ott S."/>
            <person name="Bowen H."/>
            <person name="Vavikolanu K."/>
            <person name="Mehta A."/>
            <person name="Aluvathingal J."/>
            <person name="Nadendla S."/>
            <person name="Lowell S."/>
            <person name="Myers T."/>
            <person name="Yan Y."/>
            <person name="Sichtig H."/>
        </authorList>
    </citation>
    <scope>NUCLEOTIDE SEQUENCE [LARGE SCALE GENOMIC DNA]</scope>
    <source>
        <strain evidence="9 11">FDAARGOS_933</strain>
    </source>
</reference>
<dbReference type="InterPro" id="IPR020094">
    <property type="entry name" value="TruA/RsuA/RluB/E/F_N"/>
</dbReference>
<dbReference type="InterPro" id="IPR018496">
    <property type="entry name" value="PsdUridine_synth_RsuA/RluB_CS"/>
</dbReference>
<evidence type="ECO:0000313" key="12">
    <source>
        <dbReference type="Proteomes" id="UP001302667"/>
    </source>
</evidence>
<comment type="catalytic activity">
    <reaction evidence="4">
        <text>uridine(516) in 16S rRNA = pseudouridine(516) in 16S rRNA</text>
        <dbReference type="Rhea" id="RHEA:38867"/>
        <dbReference type="Rhea" id="RHEA-COMP:10089"/>
        <dbReference type="Rhea" id="RHEA-COMP:10090"/>
        <dbReference type="ChEBI" id="CHEBI:65314"/>
        <dbReference type="ChEBI" id="CHEBI:65315"/>
        <dbReference type="EC" id="5.4.99.19"/>
    </reaction>
</comment>
<evidence type="ECO:0000313" key="9">
    <source>
        <dbReference type="EMBL" id="QPR55282.1"/>
    </source>
</evidence>
<dbReference type="SUPFAM" id="SSF55174">
    <property type="entry name" value="Alpha-L RNA-binding motif"/>
    <property type="match status" value="1"/>
</dbReference>
<evidence type="ECO:0000313" key="10">
    <source>
        <dbReference type="EMBL" id="WOE67934.1"/>
    </source>
</evidence>
<dbReference type="SMART" id="SM00363">
    <property type="entry name" value="S4"/>
    <property type="match status" value="1"/>
</dbReference>
<evidence type="ECO:0000259" key="8">
    <source>
        <dbReference type="SMART" id="SM00363"/>
    </source>
</evidence>
<dbReference type="KEGG" id="aall:I6G90_02225"/>
<dbReference type="Gene3D" id="3.10.290.10">
    <property type="entry name" value="RNA-binding S4 domain"/>
    <property type="match status" value="1"/>
</dbReference>